<evidence type="ECO:0008006" key="4">
    <source>
        <dbReference type="Google" id="ProtNLM"/>
    </source>
</evidence>
<sequence>MWGRLRGSVIDWLSRGWIVRKQCRVLTLRAKVALALFLLIAAMMVARGVHPFLAITEPVGAQVLIVEGWIPERAYVEVADVYRHGGYAHLLVVVGVYDGDDLYDGSFYDDYLRSVVVKQGVPAESVRVVIAPVTRRDRTHHGARVARRFLVDSGQSLESVDVATLGAHARRTRLLYQQAFGDQTEVGIVALAEQTYDTQHWWRYSAGIRDVFSETLGYGYARFFFRPPDPPEDDAPFEIPERRNQGRLDPRA</sequence>
<evidence type="ECO:0000256" key="1">
    <source>
        <dbReference type="SAM" id="MobiDB-lite"/>
    </source>
</evidence>
<accession>A0ABV4BFE7</accession>
<dbReference type="EMBL" id="JBDKXB010000005">
    <property type="protein sequence ID" value="MEY6432072.1"/>
    <property type="molecule type" value="Genomic_DNA"/>
</dbReference>
<dbReference type="RefSeq" id="WP_369666443.1">
    <property type="nucleotide sequence ID" value="NZ_JBDKXB010000005.1"/>
</dbReference>
<comment type="caution">
    <text evidence="2">The sequence shown here is derived from an EMBL/GenBank/DDBJ whole genome shotgun (WGS) entry which is preliminary data.</text>
</comment>
<feature type="compositionally biased region" description="Basic and acidic residues" evidence="1">
    <location>
        <begin position="239"/>
        <end position="252"/>
    </location>
</feature>
<name>A0ABV4BFE7_9GAMM</name>
<protein>
    <recommendedName>
        <fullName evidence="4">DUF218 domain-containing protein</fullName>
    </recommendedName>
</protein>
<evidence type="ECO:0000313" key="3">
    <source>
        <dbReference type="Proteomes" id="UP001564408"/>
    </source>
</evidence>
<reference evidence="2 3" key="1">
    <citation type="submission" date="2024-05" db="EMBL/GenBank/DDBJ databases">
        <title>Genome Sequence and Characterization of the New Strain Purple Sulfur Bacterium of Genus Thioalkalicoccus.</title>
        <authorList>
            <person name="Bryantseva I.A."/>
            <person name="Kyndt J.A."/>
            <person name="Imhoff J.F."/>
        </authorList>
    </citation>
    <scope>NUCLEOTIDE SEQUENCE [LARGE SCALE GENOMIC DNA]</scope>
    <source>
        <strain evidence="2 3">Um2</strain>
    </source>
</reference>
<proteinExistence type="predicted"/>
<dbReference type="Proteomes" id="UP001564408">
    <property type="component" value="Unassembled WGS sequence"/>
</dbReference>
<feature type="region of interest" description="Disordered" evidence="1">
    <location>
        <begin position="229"/>
        <end position="252"/>
    </location>
</feature>
<keyword evidence="3" id="KW-1185">Reference proteome</keyword>
<gene>
    <name evidence="2" type="ORF">ABC977_06565</name>
</gene>
<evidence type="ECO:0000313" key="2">
    <source>
        <dbReference type="EMBL" id="MEY6432072.1"/>
    </source>
</evidence>
<organism evidence="2 3">
    <name type="scientific">Thioalkalicoccus limnaeus</name>
    <dbReference type="NCBI Taxonomy" id="120681"/>
    <lineage>
        <taxon>Bacteria</taxon>
        <taxon>Pseudomonadati</taxon>
        <taxon>Pseudomonadota</taxon>
        <taxon>Gammaproteobacteria</taxon>
        <taxon>Chromatiales</taxon>
        <taxon>Chromatiaceae</taxon>
        <taxon>Thioalkalicoccus</taxon>
    </lineage>
</organism>